<evidence type="ECO:0000313" key="1">
    <source>
        <dbReference type="EMBL" id="SHI64524.1"/>
    </source>
</evidence>
<evidence type="ECO:0000313" key="2">
    <source>
        <dbReference type="Proteomes" id="UP000184241"/>
    </source>
</evidence>
<reference evidence="1 2" key="1">
    <citation type="submission" date="2016-11" db="EMBL/GenBank/DDBJ databases">
        <authorList>
            <person name="Jaros S."/>
            <person name="Januszkiewicz K."/>
            <person name="Wedrychowicz H."/>
        </authorList>
    </citation>
    <scope>NUCLEOTIDE SEQUENCE [LARGE SCALE GENOMIC DNA]</scope>
    <source>
        <strain evidence="1 2">DSM 6191</strain>
    </source>
</reference>
<dbReference type="EMBL" id="FQXU01000017">
    <property type="protein sequence ID" value="SHI64524.1"/>
    <property type="molecule type" value="Genomic_DNA"/>
</dbReference>
<dbReference type="Pfam" id="PF04294">
    <property type="entry name" value="VanW"/>
    <property type="match status" value="1"/>
</dbReference>
<dbReference type="PANTHER" id="PTHR35788">
    <property type="entry name" value="EXPORTED PROTEIN-RELATED"/>
    <property type="match status" value="1"/>
</dbReference>
<dbReference type="InterPro" id="IPR007391">
    <property type="entry name" value="Vancomycin_resist_VanW"/>
</dbReference>
<dbReference type="AlphaFoldDB" id="A0A1M6CUP9"/>
<name>A0A1M6CUP9_9CLOT</name>
<accession>A0A1M6CUP9</accession>
<organism evidence="1 2">
    <name type="scientific">Clostridium intestinale DSM 6191</name>
    <dbReference type="NCBI Taxonomy" id="1121320"/>
    <lineage>
        <taxon>Bacteria</taxon>
        <taxon>Bacillati</taxon>
        <taxon>Bacillota</taxon>
        <taxon>Clostridia</taxon>
        <taxon>Eubacteriales</taxon>
        <taxon>Clostridiaceae</taxon>
        <taxon>Clostridium</taxon>
    </lineage>
</organism>
<proteinExistence type="predicted"/>
<dbReference type="RefSeq" id="WP_073022451.1">
    <property type="nucleotide sequence ID" value="NZ_FQXU01000017.1"/>
</dbReference>
<dbReference type="Proteomes" id="UP000184241">
    <property type="component" value="Unassembled WGS sequence"/>
</dbReference>
<sequence>MSYIERKPIKRSKLRLFLGKLYYSMKRYKQWYLSGKKYSKNIVSEKSPYVIFEHKTPLLRKLKNVDMKLQHNKITNLRLAIEKLNGIVIKPGETFSYWKLIGKASYKKGYLDGLMLCADGSFKAGVGGGLCQLSNLIYWMTLHTSLTVTERYRHSHDVFPDSNRTQPFGTGATCAYNFLDLQIYNNTEQEYQLVVYLTDEYLVGEWRSTVQSINKYEVYEKEHSITAGLFGGYIRNNIIYRKMYDNIGLVKDEYITENHAYMVYNPYLSEGIK</sequence>
<dbReference type="InterPro" id="IPR052913">
    <property type="entry name" value="Glycopeptide_resist_protein"/>
</dbReference>
<gene>
    <name evidence="1" type="ORF">SAMN02745941_04121</name>
</gene>
<protein>
    <submittedName>
        <fullName evidence="1">Vancomycin resistance protein VanW</fullName>
    </submittedName>
</protein>
<dbReference type="PANTHER" id="PTHR35788:SF1">
    <property type="entry name" value="EXPORTED PROTEIN"/>
    <property type="match status" value="1"/>
</dbReference>